<dbReference type="FunFam" id="3.30.565.10:FF:000006">
    <property type="entry name" value="Sensor histidine kinase WalK"/>
    <property type="match status" value="1"/>
</dbReference>
<keyword evidence="6 12" id="KW-0808">Transferase</keyword>
<name>A0A0U5B3M5_9BACL</name>
<dbReference type="InterPro" id="IPR003018">
    <property type="entry name" value="GAF"/>
</dbReference>
<dbReference type="InterPro" id="IPR003594">
    <property type="entry name" value="HATPase_dom"/>
</dbReference>
<dbReference type="CDD" id="cd00082">
    <property type="entry name" value="HisKA"/>
    <property type="match status" value="1"/>
</dbReference>
<dbReference type="SMART" id="SM00448">
    <property type="entry name" value="REC"/>
    <property type="match status" value="1"/>
</dbReference>
<dbReference type="InterPro" id="IPR011006">
    <property type="entry name" value="CheY-like_superfamily"/>
</dbReference>
<dbReference type="EC" id="2.7.13.3" evidence="3"/>
<dbReference type="NCBIfam" id="TIGR00229">
    <property type="entry name" value="sensory_box"/>
    <property type="match status" value="1"/>
</dbReference>
<dbReference type="InterPro" id="IPR003661">
    <property type="entry name" value="HisK_dim/P_dom"/>
</dbReference>
<reference evidence="12 13" key="1">
    <citation type="submission" date="2015-12" db="EMBL/GenBank/DDBJ databases">
        <title>Genome sequence of Aneurinibacillus soli.</title>
        <authorList>
            <person name="Lee J.S."/>
            <person name="Lee K.C."/>
            <person name="Kim K.K."/>
            <person name="Lee B.W."/>
        </authorList>
    </citation>
    <scope>NUCLEOTIDE SEQUENCE [LARGE SCALE GENOMIC DNA]</scope>
    <source>
        <strain evidence="12 13">CB4</strain>
    </source>
</reference>
<dbReference type="AlphaFoldDB" id="A0A0U5B3M5"/>
<comment type="catalytic activity">
    <reaction evidence="1">
        <text>ATP + protein L-histidine = ADP + protein N-phospho-L-histidine.</text>
        <dbReference type="EC" id="2.7.13.3"/>
    </reaction>
</comment>
<dbReference type="Gene3D" id="1.10.287.130">
    <property type="match status" value="1"/>
</dbReference>
<dbReference type="Gene3D" id="3.30.450.20">
    <property type="entry name" value="PAS domain"/>
    <property type="match status" value="1"/>
</dbReference>
<evidence type="ECO:0000256" key="10">
    <source>
        <dbReference type="ARBA" id="ARBA00023012"/>
    </source>
</evidence>
<evidence type="ECO:0000256" key="8">
    <source>
        <dbReference type="ARBA" id="ARBA00022777"/>
    </source>
</evidence>
<comment type="subcellular location">
    <subcellularLocation>
        <location evidence="2">Cell membrane</location>
        <topology evidence="2">Multi-pass membrane protein</topology>
    </subcellularLocation>
</comment>
<dbReference type="GO" id="GO:0000155">
    <property type="term" value="F:phosphorelay sensor kinase activity"/>
    <property type="evidence" value="ECO:0007669"/>
    <property type="project" value="InterPro"/>
</dbReference>
<dbReference type="SMART" id="SM00091">
    <property type="entry name" value="PAS"/>
    <property type="match status" value="1"/>
</dbReference>
<dbReference type="RefSeq" id="WP_096466942.1">
    <property type="nucleotide sequence ID" value="NZ_AP017312.1"/>
</dbReference>
<dbReference type="InterPro" id="IPR001789">
    <property type="entry name" value="Sig_transdc_resp-reg_receiver"/>
</dbReference>
<keyword evidence="10" id="KW-0902">Two-component regulatory system</keyword>
<dbReference type="PANTHER" id="PTHR43547:SF2">
    <property type="entry name" value="HYBRID SIGNAL TRANSDUCTION HISTIDINE KINASE C"/>
    <property type="match status" value="1"/>
</dbReference>
<dbReference type="PROSITE" id="PS50110">
    <property type="entry name" value="RESPONSE_REGULATORY"/>
    <property type="match status" value="1"/>
</dbReference>
<organism evidence="12 13">
    <name type="scientific">Aneurinibacillus soli</name>
    <dbReference type="NCBI Taxonomy" id="1500254"/>
    <lineage>
        <taxon>Bacteria</taxon>
        <taxon>Bacillati</taxon>
        <taxon>Bacillota</taxon>
        <taxon>Bacilli</taxon>
        <taxon>Bacillales</taxon>
        <taxon>Paenibacillaceae</taxon>
        <taxon>Aneurinibacillus group</taxon>
        <taxon>Aneurinibacillus</taxon>
    </lineage>
</organism>
<dbReference type="InterPro" id="IPR036890">
    <property type="entry name" value="HATPase_C_sf"/>
</dbReference>
<dbReference type="PANTHER" id="PTHR43547">
    <property type="entry name" value="TWO-COMPONENT HISTIDINE KINASE"/>
    <property type="match status" value="1"/>
</dbReference>
<dbReference type="SUPFAM" id="SSF55781">
    <property type="entry name" value="GAF domain-like"/>
    <property type="match status" value="1"/>
</dbReference>
<keyword evidence="4" id="KW-1003">Cell membrane</keyword>
<dbReference type="SMART" id="SM00387">
    <property type="entry name" value="HATPase_c"/>
    <property type="match status" value="1"/>
</dbReference>
<dbReference type="PROSITE" id="PS50885">
    <property type="entry name" value="HAMP"/>
    <property type="match status" value="1"/>
</dbReference>
<evidence type="ECO:0000256" key="4">
    <source>
        <dbReference type="ARBA" id="ARBA00022475"/>
    </source>
</evidence>
<dbReference type="Gene3D" id="3.40.50.2300">
    <property type="match status" value="1"/>
</dbReference>
<dbReference type="Pfam" id="PF00072">
    <property type="entry name" value="Response_reg"/>
    <property type="match status" value="1"/>
</dbReference>
<dbReference type="InterPro" id="IPR004358">
    <property type="entry name" value="Sig_transdc_His_kin-like_C"/>
</dbReference>
<dbReference type="GO" id="GO:0005886">
    <property type="term" value="C:plasma membrane"/>
    <property type="evidence" value="ECO:0007669"/>
    <property type="project" value="UniProtKB-SubCell"/>
</dbReference>
<evidence type="ECO:0000256" key="9">
    <source>
        <dbReference type="ARBA" id="ARBA00022840"/>
    </source>
</evidence>
<evidence type="ECO:0000313" key="13">
    <source>
        <dbReference type="Proteomes" id="UP000217696"/>
    </source>
</evidence>
<dbReference type="InterPro" id="IPR029016">
    <property type="entry name" value="GAF-like_dom_sf"/>
</dbReference>
<dbReference type="Proteomes" id="UP000217696">
    <property type="component" value="Chromosome"/>
</dbReference>
<dbReference type="Pfam" id="PF02518">
    <property type="entry name" value="HATPase_c"/>
    <property type="match status" value="1"/>
</dbReference>
<dbReference type="EMBL" id="AP017312">
    <property type="protein sequence ID" value="BAU29250.1"/>
    <property type="molecule type" value="Genomic_DNA"/>
</dbReference>
<evidence type="ECO:0000256" key="5">
    <source>
        <dbReference type="ARBA" id="ARBA00022553"/>
    </source>
</evidence>
<dbReference type="CDD" id="cd17574">
    <property type="entry name" value="REC_OmpR"/>
    <property type="match status" value="1"/>
</dbReference>
<keyword evidence="8 12" id="KW-0418">Kinase</keyword>
<evidence type="ECO:0000256" key="7">
    <source>
        <dbReference type="ARBA" id="ARBA00022741"/>
    </source>
</evidence>
<dbReference type="OrthoDB" id="9813151at2"/>
<dbReference type="SMART" id="SM00065">
    <property type="entry name" value="GAF"/>
    <property type="match status" value="1"/>
</dbReference>
<dbReference type="KEGG" id="asoc:CB4_03437"/>
<dbReference type="InterPro" id="IPR000014">
    <property type="entry name" value="PAS"/>
</dbReference>
<evidence type="ECO:0000256" key="11">
    <source>
        <dbReference type="ARBA" id="ARBA00023136"/>
    </source>
</evidence>
<dbReference type="GO" id="GO:0005524">
    <property type="term" value="F:ATP binding"/>
    <property type="evidence" value="ECO:0007669"/>
    <property type="project" value="UniProtKB-KW"/>
</dbReference>
<dbReference type="InterPro" id="IPR005467">
    <property type="entry name" value="His_kinase_dom"/>
</dbReference>
<dbReference type="Gene3D" id="6.10.340.10">
    <property type="match status" value="1"/>
</dbReference>
<dbReference type="SUPFAM" id="SSF52172">
    <property type="entry name" value="CheY-like"/>
    <property type="match status" value="1"/>
</dbReference>
<gene>
    <name evidence="12" type="primary">yycG_6</name>
    <name evidence="12" type="ORF">CB4_03437</name>
</gene>
<dbReference type="InterPro" id="IPR036097">
    <property type="entry name" value="HisK_dim/P_sf"/>
</dbReference>
<keyword evidence="9" id="KW-0067">ATP-binding</keyword>
<keyword evidence="11" id="KW-0472">Membrane</keyword>
<evidence type="ECO:0000256" key="3">
    <source>
        <dbReference type="ARBA" id="ARBA00012438"/>
    </source>
</evidence>
<evidence type="ECO:0000256" key="6">
    <source>
        <dbReference type="ARBA" id="ARBA00022679"/>
    </source>
</evidence>
<dbReference type="PRINTS" id="PR00344">
    <property type="entry name" value="BCTRLSENSOR"/>
</dbReference>
<dbReference type="SMART" id="SM00304">
    <property type="entry name" value="HAMP"/>
    <property type="match status" value="1"/>
</dbReference>
<dbReference type="FunFam" id="1.10.287.130:FF:000001">
    <property type="entry name" value="Two-component sensor histidine kinase"/>
    <property type="match status" value="1"/>
</dbReference>
<dbReference type="Pfam" id="PF00512">
    <property type="entry name" value="HisKA"/>
    <property type="match status" value="1"/>
</dbReference>
<dbReference type="SMART" id="SM00388">
    <property type="entry name" value="HisKA"/>
    <property type="match status" value="1"/>
</dbReference>
<protein>
    <recommendedName>
        <fullName evidence="3">histidine kinase</fullName>
        <ecNumber evidence="3">2.7.13.3</ecNumber>
    </recommendedName>
</protein>
<dbReference type="InterPro" id="IPR003660">
    <property type="entry name" value="HAMP_dom"/>
</dbReference>
<dbReference type="CDD" id="cd06225">
    <property type="entry name" value="HAMP"/>
    <property type="match status" value="1"/>
</dbReference>
<keyword evidence="5" id="KW-0597">Phosphoprotein</keyword>
<dbReference type="InterPro" id="IPR035965">
    <property type="entry name" value="PAS-like_dom_sf"/>
</dbReference>
<dbReference type="Pfam" id="PF00672">
    <property type="entry name" value="HAMP"/>
    <property type="match status" value="1"/>
</dbReference>
<accession>A0A0U5B3M5</accession>
<dbReference type="PROSITE" id="PS50109">
    <property type="entry name" value="HIS_KIN"/>
    <property type="match status" value="1"/>
</dbReference>
<dbReference type="Pfam" id="PF13426">
    <property type="entry name" value="PAS_9"/>
    <property type="match status" value="1"/>
</dbReference>
<dbReference type="SUPFAM" id="SSF158472">
    <property type="entry name" value="HAMP domain-like"/>
    <property type="match status" value="1"/>
</dbReference>
<sequence>MKTSIVNRLRRFLLIPLIAILALSAILWTFNLRELNNYNTSMSNLLEKRNQLRLVQHNVEGLVSELRGFMAMRNDSFLTLIDTRQADAQSQIEAYSQLPLTGKERTFIEGIKRDLKVYTDKIIPEGIALTRAANYQAINTKAGNSQTGYTNFVNSIRNRLEAQMEVYTDDIEQVQKEHQRYIMYSLSGFLSLLIMILILSYWVTTRFGREIGKPLDVLTASARRISQGEYTLIPPLNHDDELGELEHAFNQMVRRMEEKESDLLSQNDELTAHQEELYAQQVELEEAVQKLTDKENILLRRNQLSTSLATEIEVENMLKQVLDSMLDLTGSQIGAAIILDHELKDRFVSKGISHEQIDILLAHIYEGMSGRAIAEKGVLTLERMARTDESGHHASYPVHDLYMPLLNRDDEVVALLVVTRLNGYAFTHADLDEFSALTRQISLAVENAVVYKKTQQTSLLNQAILNSALEGICLIDPQGELLAVNHSWCDMYGVEKPEDIQTLTMAELSQKIHQRFKQPDEMFAFYHQAINGTLDETQELTVEIIQPTYRVIRMYYRKVINDHAGVIGWVIVCRDITREHEIDRMKSEFVSTVSHELRTPLSSILGFVEIMLQRKINPDKQTRYLNTIYKEARRLTNLINDFLDVQRMESGHQEYQKEMISLRNVVEEVISAHHSDIHPIRLDCRTLQDTICADQEKMQQVVTNLLSNAIKYSPNGGTVTLTIDVCSERPQDVCLHITDEGLGIPEDAISHLFEKFYRVDNSDRRKIGGTGLGLAICSEIIKAHNGLIHVSSMLGSGSTFTISLPTAITSSHGLLYAPPAPESTNSTPIVEKELSGHILIVEDDESLRAYLAEELGNFLTQKGIKIVHALNGEQALQSIADDPPLLLILDIMLGEGKDGWEILQEIKRQEAYQSIPIVISSALEEREKGIGYGISEYLIKPYAAEKLTSTVWNLLQQQEAEGHVFIPEDQEKD</sequence>
<evidence type="ECO:0000313" key="12">
    <source>
        <dbReference type="EMBL" id="BAU29250.1"/>
    </source>
</evidence>
<dbReference type="SUPFAM" id="SSF55874">
    <property type="entry name" value="ATPase domain of HSP90 chaperone/DNA topoisomerase II/histidine kinase"/>
    <property type="match status" value="1"/>
</dbReference>
<evidence type="ECO:0000256" key="1">
    <source>
        <dbReference type="ARBA" id="ARBA00000085"/>
    </source>
</evidence>
<evidence type="ECO:0000256" key="2">
    <source>
        <dbReference type="ARBA" id="ARBA00004651"/>
    </source>
</evidence>
<dbReference type="CDD" id="cd00130">
    <property type="entry name" value="PAS"/>
    <property type="match status" value="1"/>
</dbReference>
<dbReference type="CDD" id="cd16922">
    <property type="entry name" value="HATPase_EvgS-ArcB-TorS-like"/>
    <property type="match status" value="1"/>
</dbReference>
<dbReference type="SUPFAM" id="SSF55785">
    <property type="entry name" value="PYP-like sensor domain (PAS domain)"/>
    <property type="match status" value="1"/>
</dbReference>
<dbReference type="SUPFAM" id="SSF47384">
    <property type="entry name" value="Homodimeric domain of signal transducing histidine kinase"/>
    <property type="match status" value="1"/>
</dbReference>
<keyword evidence="7" id="KW-0547">Nucleotide-binding</keyword>
<dbReference type="Gene3D" id="3.30.450.40">
    <property type="match status" value="1"/>
</dbReference>
<proteinExistence type="predicted"/>
<dbReference type="Pfam" id="PF13185">
    <property type="entry name" value="GAF_2"/>
    <property type="match status" value="1"/>
</dbReference>
<dbReference type="Gene3D" id="3.30.565.10">
    <property type="entry name" value="Histidine kinase-like ATPase, C-terminal domain"/>
    <property type="match status" value="1"/>
</dbReference>
<keyword evidence="13" id="KW-1185">Reference proteome</keyword>